<dbReference type="Proteomes" id="UP000177360">
    <property type="component" value="Unassembled WGS sequence"/>
</dbReference>
<dbReference type="PRINTS" id="PR00812">
    <property type="entry name" value="BCTERIALGSPF"/>
</dbReference>
<dbReference type="Pfam" id="PF00482">
    <property type="entry name" value="T2SSF"/>
    <property type="match status" value="2"/>
</dbReference>
<keyword evidence="6 8" id="KW-1133">Transmembrane helix</keyword>
<feature type="domain" description="Type II secretion system protein GspF" evidence="9">
    <location>
        <begin position="67"/>
        <end position="190"/>
    </location>
</feature>
<evidence type="ECO:0000259" key="9">
    <source>
        <dbReference type="Pfam" id="PF00482"/>
    </source>
</evidence>
<dbReference type="PANTHER" id="PTHR30012:SF0">
    <property type="entry name" value="TYPE II SECRETION SYSTEM PROTEIN F-RELATED"/>
    <property type="match status" value="1"/>
</dbReference>
<dbReference type="PANTHER" id="PTHR30012">
    <property type="entry name" value="GENERAL SECRETION PATHWAY PROTEIN"/>
    <property type="match status" value="1"/>
</dbReference>
<sequence>MKFNYQARTVAGEIQAGIVDASSKEVAIDILKARELFVTGLEEFAPRFYNKKISFLQFITKKDIVIFSRQMAIMMKSKVPLTEIFQILADQSSKPGLREKILKISEEIEGGSPLSKALSLYPKLFSVFYINMVKSGEASGKLSDVFSYLADYLEREYLLRSKIQGAMIYPTFVLMVFLAVTSIMIIYVIPQLSAILKESEQELPRITRFVMASSDFFRNNLLVVFLIFAALAAFFYFFPKTMLGKSFYDRNLLKAPGLKIFLQKMYLSRIALNLSTLILGGLPITQCLEITGEVVGNNIYRDMLLKTRDGVKNGESMSLILERYGNIVTPFFYQMVVVGEKTGTVGESLTNIVDFYQTEINRNLDDFIKLLEPIFIVVLGLVVAGLVGAVLLPLYSVGLE</sequence>
<dbReference type="Gene3D" id="1.20.81.30">
    <property type="entry name" value="Type II secretion system (T2SS), domain F"/>
    <property type="match status" value="2"/>
</dbReference>
<feature type="domain" description="Type II secretion system protein GspF" evidence="9">
    <location>
        <begin position="273"/>
        <end position="393"/>
    </location>
</feature>
<dbReference type="InterPro" id="IPR042094">
    <property type="entry name" value="T2SS_GspF_sf"/>
</dbReference>
<proteinExistence type="inferred from homology"/>
<dbReference type="EMBL" id="MHLZ01000039">
    <property type="protein sequence ID" value="OGZ19252.1"/>
    <property type="molecule type" value="Genomic_DNA"/>
</dbReference>
<dbReference type="AlphaFoldDB" id="A0A1G2E0Q8"/>
<comment type="caution">
    <text evidence="10">The sequence shown here is derived from an EMBL/GenBank/DDBJ whole genome shotgun (WGS) entry which is preliminary data.</text>
</comment>
<evidence type="ECO:0000256" key="5">
    <source>
        <dbReference type="ARBA" id="ARBA00022692"/>
    </source>
</evidence>
<comment type="similarity">
    <text evidence="2">Belongs to the GSP F family.</text>
</comment>
<feature type="transmembrane region" description="Helical" evidence="8">
    <location>
        <begin position="167"/>
        <end position="189"/>
    </location>
</feature>
<reference evidence="10 11" key="1">
    <citation type="journal article" date="2016" name="Nat. Commun.">
        <title>Thousands of microbial genomes shed light on interconnected biogeochemical processes in an aquifer system.</title>
        <authorList>
            <person name="Anantharaman K."/>
            <person name="Brown C.T."/>
            <person name="Hug L.A."/>
            <person name="Sharon I."/>
            <person name="Castelle C.J."/>
            <person name="Probst A.J."/>
            <person name="Thomas B.C."/>
            <person name="Singh A."/>
            <person name="Wilkins M.J."/>
            <person name="Karaoz U."/>
            <person name="Brodie E.L."/>
            <person name="Williams K.H."/>
            <person name="Hubbard S.S."/>
            <person name="Banfield J.F."/>
        </authorList>
    </citation>
    <scope>NUCLEOTIDE SEQUENCE [LARGE SCALE GENOMIC DNA]</scope>
</reference>
<evidence type="ECO:0000256" key="4">
    <source>
        <dbReference type="ARBA" id="ARBA00022519"/>
    </source>
</evidence>
<evidence type="ECO:0000313" key="10">
    <source>
        <dbReference type="EMBL" id="OGZ19252.1"/>
    </source>
</evidence>
<keyword evidence="7 8" id="KW-0472">Membrane</keyword>
<evidence type="ECO:0000256" key="7">
    <source>
        <dbReference type="ARBA" id="ARBA00023136"/>
    </source>
</evidence>
<gene>
    <name evidence="10" type="ORF">A2626_03375</name>
</gene>
<feature type="transmembrane region" description="Helical" evidence="8">
    <location>
        <begin position="374"/>
        <end position="395"/>
    </location>
</feature>
<comment type="subcellular location">
    <subcellularLocation>
        <location evidence="1">Cell inner membrane</location>
        <topology evidence="1">Multi-pass membrane protein</topology>
    </subcellularLocation>
</comment>
<organism evidence="10 11">
    <name type="scientific">Candidatus Nealsonbacteria bacterium RIFCSPHIGHO2_01_FULL_38_55</name>
    <dbReference type="NCBI Taxonomy" id="1801664"/>
    <lineage>
        <taxon>Bacteria</taxon>
        <taxon>Candidatus Nealsoniibacteriota</taxon>
    </lineage>
</organism>
<protein>
    <recommendedName>
        <fullName evidence="9">Type II secretion system protein GspF domain-containing protein</fullName>
    </recommendedName>
</protein>
<dbReference type="InterPro" id="IPR018076">
    <property type="entry name" value="T2SS_GspF_dom"/>
</dbReference>
<feature type="transmembrane region" description="Helical" evidence="8">
    <location>
        <begin position="221"/>
        <end position="238"/>
    </location>
</feature>
<dbReference type="InterPro" id="IPR003004">
    <property type="entry name" value="GspF/PilC"/>
</dbReference>
<keyword evidence="3" id="KW-1003">Cell membrane</keyword>
<name>A0A1G2E0Q8_9BACT</name>
<evidence type="ECO:0000256" key="1">
    <source>
        <dbReference type="ARBA" id="ARBA00004429"/>
    </source>
</evidence>
<evidence type="ECO:0000256" key="3">
    <source>
        <dbReference type="ARBA" id="ARBA00022475"/>
    </source>
</evidence>
<dbReference type="GO" id="GO:0005886">
    <property type="term" value="C:plasma membrane"/>
    <property type="evidence" value="ECO:0007669"/>
    <property type="project" value="UniProtKB-SubCell"/>
</dbReference>
<evidence type="ECO:0000256" key="2">
    <source>
        <dbReference type="ARBA" id="ARBA00005745"/>
    </source>
</evidence>
<keyword evidence="5 8" id="KW-0812">Transmembrane</keyword>
<evidence type="ECO:0000313" key="11">
    <source>
        <dbReference type="Proteomes" id="UP000177360"/>
    </source>
</evidence>
<evidence type="ECO:0000256" key="6">
    <source>
        <dbReference type="ARBA" id="ARBA00022989"/>
    </source>
</evidence>
<evidence type="ECO:0000256" key="8">
    <source>
        <dbReference type="SAM" id="Phobius"/>
    </source>
</evidence>
<accession>A0A1G2E0Q8</accession>
<dbReference type="FunFam" id="1.20.81.30:FF:000001">
    <property type="entry name" value="Type II secretion system protein F"/>
    <property type="match status" value="1"/>
</dbReference>
<keyword evidence="4" id="KW-0997">Cell inner membrane</keyword>